<dbReference type="InterPro" id="IPR038097">
    <property type="entry name" value="Ribosomal_eL36_sf"/>
</dbReference>
<evidence type="ECO:0000256" key="1">
    <source>
        <dbReference type="ARBA" id="ARBA00006509"/>
    </source>
</evidence>
<dbReference type="GO" id="GO:0005840">
    <property type="term" value="C:ribosome"/>
    <property type="evidence" value="ECO:0007669"/>
    <property type="project" value="UniProtKB-KW"/>
</dbReference>
<name>A0A433CWS1_9FUNG</name>
<keyword evidence="3 4" id="KW-0687">Ribonucleoprotein</keyword>
<dbReference type="GO" id="GO:0006412">
    <property type="term" value="P:translation"/>
    <property type="evidence" value="ECO:0007669"/>
    <property type="project" value="InterPro"/>
</dbReference>
<dbReference type="Gene3D" id="1.10.10.1760">
    <property type="entry name" value="60S ribosomal protein L36"/>
    <property type="match status" value="1"/>
</dbReference>
<dbReference type="Pfam" id="PF01158">
    <property type="entry name" value="Ribosomal_L36e"/>
    <property type="match status" value="1"/>
</dbReference>
<evidence type="ECO:0000313" key="5">
    <source>
        <dbReference type="EMBL" id="RUP43022.1"/>
    </source>
</evidence>
<dbReference type="InterPro" id="IPR000509">
    <property type="entry name" value="Ribosomal_eL36"/>
</dbReference>
<dbReference type="Proteomes" id="UP000268093">
    <property type="component" value="Unassembled WGS sequence"/>
</dbReference>
<evidence type="ECO:0000256" key="4">
    <source>
        <dbReference type="RuleBase" id="RU000665"/>
    </source>
</evidence>
<dbReference type="PANTHER" id="PTHR10114">
    <property type="entry name" value="60S RIBOSOMAL PROTEIN L36"/>
    <property type="match status" value="1"/>
</dbReference>
<comment type="similarity">
    <text evidence="1 4">Belongs to the eukaryotic ribosomal protein eL36 family.</text>
</comment>
<evidence type="ECO:0000313" key="6">
    <source>
        <dbReference type="Proteomes" id="UP000268093"/>
    </source>
</evidence>
<dbReference type="FunFam" id="1.10.10.1760:FF:000001">
    <property type="entry name" value="60S ribosomal protein L36"/>
    <property type="match status" value="1"/>
</dbReference>
<protein>
    <recommendedName>
        <fullName evidence="4">60S ribosomal protein L36</fullName>
    </recommendedName>
</protein>
<sequence length="223" mass="24719">MHSDSFYTNLFSCVHEEMTSQNPHSLEFGCVGPLGFGCEICLQMATPRSGIAVGSNHGHITTARVLKQKPSYRKGVSCVDLFMWTGGWVGVEEKRGEGDDVMMGRDGWMDGWWDQAMGAGDAGDLTTLAAMGATSITSRFHISIQTTSLAAAFVQGRRVKFVRDLIREVTGFAPYEKRIMELVKNSKDKRARKLAKKKLGTFLRAKKKVEELSNVIAESRRAH</sequence>
<proteinExistence type="inferred from homology"/>
<dbReference type="EMBL" id="RBNI01011914">
    <property type="protein sequence ID" value="RUP43022.1"/>
    <property type="molecule type" value="Genomic_DNA"/>
</dbReference>
<comment type="caution">
    <text evidence="5">The sequence shown here is derived from an EMBL/GenBank/DDBJ whole genome shotgun (WGS) entry which is preliminary data.</text>
</comment>
<dbReference type="AlphaFoldDB" id="A0A433CWS1"/>
<keyword evidence="2 4" id="KW-0689">Ribosomal protein</keyword>
<dbReference type="OrthoDB" id="9616667at2759"/>
<organism evidence="5 6">
    <name type="scientific">Jimgerdemannia flammicorona</name>
    <dbReference type="NCBI Taxonomy" id="994334"/>
    <lineage>
        <taxon>Eukaryota</taxon>
        <taxon>Fungi</taxon>
        <taxon>Fungi incertae sedis</taxon>
        <taxon>Mucoromycota</taxon>
        <taxon>Mucoromycotina</taxon>
        <taxon>Endogonomycetes</taxon>
        <taxon>Endogonales</taxon>
        <taxon>Endogonaceae</taxon>
        <taxon>Jimgerdemannia</taxon>
    </lineage>
</organism>
<keyword evidence="6" id="KW-1185">Reference proteome</keyword>
<accession>A0A433CWS1</accession>
<gene>
    <name evidence="5" type="ORF">BC936DRAFT_137764</name>
</gene>
<evidence type="ECO:0000256" key="3">
    <source>
        <dbReference type="ARBA" id="ARBA00023274"/>
    </source>
</evidence>
<evidence type="ECO:0000256" key="2">
    <source>
        <dbReference type="ARBA" id="ARBA00022980"/>
    </source>
</evidence>
<reference evidence="5 6" key="1">
    <citation type="journal article" date="2018" name="New Phytol.">
        <title>Phylogenomics of Endogonaceae and evolution of mycorrhizas within Mucoromycota.</title>
        <authorList>
            <person name="Chang Y."/>
            <person name="Desiro A."/>
            <person name="Na H."/>
            <person name="Sandor L."/>
            <person name="Lipzen A."/>
            <person name="Clum A."/>
            <person name="Barry K."/>
            <person name="Grigoriev I.V."/>
            <person name="Martin F.M."/>
            <person name="Stajich J.E."/>
            <person name="Smith M.E."/>
            <person name="Bonito G."/>
            <person name="Spatafora J.W."/>
        </authorList>
    </citation>
    <scope>NUCLEOTIDE SEQUENCE [LARGE SCALE GENOMIC DNA]</scope>
    <source>
        <strain evidence="5 6">GMNB39</strain>
    </source>
</reference>
<dbReference type="GO" id="GO:1990904">
    <property type="term" value="C:ribonucleoprotein complex"/>
    <property type="evidence" value="ECO:0007669"/>
    <property type="project" value="UniProtKB-KW"/>
</dbReference>
<dbReference type="PROSITE" id="PS01190">
    <property type="entry name" value="RIBOSOMAL_L36E"/>
    <property type="match status" value="1"/>
</dbReference>
<dbReference type="GO" id="GO:0003735">
    <property type="term" value="F:structural constituent of ribosome"/>
    <property type="evidence" value="ECO:0007669"/>
    <property type="project" value="InterPro"/>
</dbReference>